<dbReference type="InterPro" id="IPR009100">
    <property type="entry name" value="AcylCoA_DH/oxidase_NM_dom_sf"/>
</dbReference>
<dbReference type="PANTHER" id="PTHR48083">
    <property type="entry name" value="MEDIUM-CHAIN SPECIFIC ACYL-COA DEHYDROGENASE, MITOCHONDRIAL-RELATED"/>
    <property type="match status" value="1"/>
</dbReference>
<evidence type="ECO:0000313" key="4">
    <source>
        <dbReference type="Proteomes" id="UP000298159"/>
    </source>
</evidence>
<keyword evidence="1" id="KW-0560">Oxidoreductase</keyword>
<dbReference type="AlphaFoldDB" id="A0A4Z1D2W6"/>
<dbReference type="InterPro" id="IPR037069">
    <property type="entry name" value="AcylCoA_DH/ox_N_sf"/>
</dbReference>
<keyword evidence="4" id="KW-1185">Reference proteome</keyword>
<dbReference type="PIRSF" id="PIRSF016578">
    <property type="entry name" value="HsaA"/>
    <property type="match status" value="1"/>
</dbReference>
<protein>
    <submittedName>
        <fullName evidence="3">Hydroxylase</fullName>
    </submittedName>
</protein>
<sequence length="393" mass="42961">MHEVNERVEKLAARFEQQAVQDDDAGRLTDETVALMRSAGVVRLLQPREFGGYEATPGEFYRTVMALAARNPAAGWVGGVVGIHPWELAFSDPRLQRELWGENGEKADTWISSPYAPNGRARKVDGGFLFSGRWPFGSGSDHCDWAVLGGIVTDDAGNVTMPPDMRHFVLPRADYEILQDSWNVVGLAGTGSKDIVVKDAFIPEHRTLNAHEVAEGILAERHRPGNPLYAMPFGVMFSSAISAATLGIAEGALAAFLAYTRQRITIVGSRAAEDPHQLTGLGEAAADLDASRTHLLATMDRMYEDVLAGRTIGIEARAEARRNQVRASRRATDAVDALFRRAGGGSLRLDQPLQRHWRDVHAAMNHLCNVADSVYEGWSRDQFGLPAGIRVLV</sequence>
<dbReference type="InterPro" id="IPR050741">
    <property type="entry name" value="Acyl-CoA_dehydrogenase"/>
</dbReference>
<evidence type="ECO:0000259" key="2">
    <source>
        <dbReference type="Pfam" id="PF08028"/>
    </source>
</evidence>
<dbReference type="EMBL" id="SRRT01000005">
    <property type="protein sequence ID" value="TGN75853.1"/>
    <property type="molecule type" value="Genomic_DNA"/>
</dbReference>
<dbReference type="Pfam" id="PF08028">
    <property type="entry name" value="Acyl-CoA_dh_2"/>
    <property type="match status" value="1"/>
</dbReference>
<organism evidence="3 4">
    <name type="scientific">Streptomyces bauhiniae</name>
    <dbReference type="NCBI Taxonomy" id="2340725"/>
    <lineage>
        <taxon>Bacteria</taxon>
        <taxon>Bacillati</taxon>
        <taxon>Actinomycetota</taxon>
        <taxon>Actinomycetes</taxon>
        <taxon>Kitasatosporales</taxon>
        <taxon>Streptomycetaceae</taxon>
        <taxon>Streptomyces</taxon>
    </lineage>
</organism>
<name>A0A4Z1D2W6_9ACTN</name>
<dbReference type="GO" id="GO:0003995">
    <property type="term" value="F:acyl-CoA dehydrogenase activity"/>
    <property type="evidence" value="ECO:0007669"/>
    <property type="project" value="TreeGrafter"/>
</dbReference>
<dbReference type="InterPro" id="IPR046373">
    <property type="entry name" value="Acyl-CoA_Oxase/DH_mid-dom_sf"/>
</dbReference>
<reference evidence="3 4" key="1">
    <citation type="submission" date="2019-04" db="EMBL/GenBank/DDBJ databases">
        <title>Streptomyces sp. nov. Bv016 isolated from bark of Buahinia variegata.</title>
        <authorList>
            <person name="Kanchanasin P."/>
            <person name="Tanasupawat S."/>
            <person name="Yuki M."/>
            <person name="Kudo T."/>
        </authorList>
    </citation>
    <scope>NUCLEOTIDE SEQUENCE [LARGE SCALE GENOMIC DNA]</scope>
    <source>
        <strain evidence="3 4">Bv016</strain>
    </source>
</reference>
<dbReference type="SUPFAM" id="SSF47203">
    <property type="entry name" value="Acyl-CoA dehydrogenase C-terminal domain-like"/>
    <property type="match status" value="1"/>
</dbReference>
<dbReference type="Gene3D" id="1.20.140.10">
    <property type="entry name" value="Butyryl-CoA Dehydrogenase, subunit A, domain 3"/>
    <property type="match status" value="1"/>
</dbReference>
<dbReference type="GO" id="GO:0033539">
    <property type="term" value="P:fatty acid beta-oxidation using acyl-CoA dehydrogenase"/>
    <property type="evidence" value="ECO:0007669"/>
    <property type="project" value="TreeGrafter"/>
</dbReference>
<dbReference type="InterPro" id="IPR036250">
    <property type="entry name" value="AcylCo_DH-like_C"/>
</dbReference>
<dbReference type="RefSeq" id="WP_135787001.1">
    <property type="nucleotide sequence ID" value="NZ_SRRT01000005.1"/>
</dbReference>
<dbReference type="SUPFAM" id="SSF56645">
    <property type="entry name" value="Acyl-CoA dehydrogenase NM domain-like"/>
    <property type="match status" value="1"/>
</dbReference>
<dbReference type="GO" id="GO:0005737">
    <property type="term" value="C:cytoplasm"/>
    <property type="evidence" value="ECO:0007669"/>
    <property type="project" value="TreeGrafter"/>
</dbReference>
<dbReference type="Proteomes" id="UP000298159">
    <property type="component" value="Unassembled WGS sequence"/>
</dbReference>
<gene>
    <name evidence="3" type="ORF">E5083_19695</name>
</gene>
<comment type="caution">
    <text evidence="3">The sequence shown here is derived from an EMBL/GenBank/DDBJ whole genome shotgun (WGS) entry which is preliminary data.</text>
</comment>
<dbReference type="GO" id="GO:0016712">
    <property type="term" value="F:oxidoreductase activity, acting on paired donors, with incorporation or reduction of molecular oxygen, reduced flavin or flavoprotein as one donor, and incorporation of one atom of oxygen"/>
    <property type="evidence" value="ECO:0007669"/>
    <property type="project" value="TreeGrafter"/>
</dbReference>
<dbReference type="Gene3D" id="1.10.540.10">
    <property type="entry name" value="Acyl-CoA dehydrogenase/oxidase, N-terminal domain"/>
    <property type="match status" value="1"/>
</dbReference>
<dbReference type="PANTHER" id="PTHR48083:SF19">
    <property type="entry name" value="FLAVIN-DEPENDENT MONOOXYGENASE, OXYGENASE SUBUNIT HSAA"/>
    <property type="match status" value="1"/>
</dbReference>
<proteinExistence type="predicted"/>
<dbReference type="Gene3D" id="2.40.110.10">
    <property type="entry name" value="Butyryl-CoA Dehydrogenase, subunit A, domain 2"/>
    <property type="match status" value="1"/>
</dbReference>
<accession>A0A4Z1D2W6</accession>
<feature type="domain" description="Acyl-CoA dehydrogenase C-terminal" evidence="2">
    <location>
        <begin position="240"/>
        <end position="367"/>
    </location>
</feature>
<evidence type="ECO:0000256" key="1">
    <source>
        <dbReference type="ARBA" id="ARBA00023002"/>
    </source>
</evidence>
<dbReference type="GeneID" id="95449817"/>
<dbReference type="InterPro" id="IPR013107">
    <property type="entry name" value="Acyl-CoA_DH_C"/>
</dbReference>
<evidence type="ECO:0000313" key="3">
    <source>
        <dbReference type="EMBL" id="TGN75853.1"/>
    </source>
</evidence>
<dbReference type="GO" id="GO:0050660">
    <property type="term" value="F:flavin adenine dinucleotide binding"/>
    <property type="evidence" value="ECO:0007669"/>
    <property type="project" value="InterPro"/>
</dbReference>